<dbReference type="OrthoDB" id="2187017at2"/>
<reference evidence="1 2" key="1">
    <citation type="submission" date="2017-05" db="EMBL/GenBank/DDBJ databases">
        <title>The Genome Sequence of Enterococcus sp. 8G7_MSG3316.</title>
        <authorList>
            <consortium name="The Broad Institute Genomics Platform"/>
            <consortium name="The Broad Institute Genomic Center for Infectious Diseases"/>
            <person name="Earl A."/>
            <person name="Manson A."/>
            <person name="Schwartman J."/>
            <person name="Gilmore M."/>
            <person name="Abouelleil A."/>
            <person name="Cao P."/>
            <person name="Chapman S."/>
            <person name="Cusick C."/>
            <person name="Shea T."/>
            <person name="Young S."/>
            <person name="Neafsey D."/>
            <person name="Nusbaum C."/>
            <person name="Birren B."/>
        </authorList>
    </citation>
    <scope>NUCLEOTIDE SEQUENCE [LARGE SCALE GENOMIC DNA]</scope>
    <source>
        <strain evidence="1 2">8G7_MSG3316</strain>
    </source>
</reference>
<evidence type="ECO:0000313" key="1">
    <source>
        <dbReference type="EMBL" id="OTN75130.1"/>
    </source>
</evidence>
<sequence>MDYQAFEGQEAFFEDYARIAKDTFDEDTVSTDVLAQLNQQLTEEQLFYRLPAEAAKDGQSFLFPFSKLMFTEDLDAAISTEFRYDGTPYVYETYEDEQP</sequence>
<evidence type="ECO:0000313" key="2">
    <source>
        <dbReference type="Proteomes" id="UP000195043"/>
    </source>
</evidence>
<dbReference type="InterPro" id="IPR046004">
    <property type="entry name" value="DUF5960"/>
</dbReference>
<proteinExistence type="predicted"/>
<name>A0A242A2J7_9ENTE</name>
<comment type="caution">
    <text evidence="1">The sequence shown here is derived from an EMBL/GenBank/DDBJ whole genome shotgun (WGS) entry which is preliminary data.</text>
</comment>
<protein>
    <submittedName>
        <fullName evidence="1">Uncharacterized protein</fullName>
    </submittedName>
</protein>
<keyword evidence="2" id="KW-1185">Reference proteome</keyword>
<dbReference type="RefSeq" id="WP_086273226.1">
    <property type="nucleotide sequence ID" value="NZ_NGKU01000001.1"/>
</dbReference>
<dbReference type="AlphaFoldDB" id="A0A242A2J7"/>
<dbReference type="EMBL" id="NGKU01000001">
    <property type="protein sequence ID" value="OTN75130.1"/>
    <property type="molecule type" value="Genomic_DNA"/>
</dbReference>
<accession>A0A242A2J7</accession>
<dbReference type="Proteomes" id="UP000195043">
    <property type="component" value="Unassembled WGS sequence"/>
</dbReference>
<dbReference type="Pfam" id="PF19385">
    <property type="entry name" value="DUF5960"/>
    <property type="match status" value="1"/>
</dbReference>
<organism evidence="1 2">
    <name type="scientific">Candidatus Enterococcus testudinis</name>
    <dbReference type="NCBI Taxonomy" id="1834191"/>
    <lineage>
        <taxon>Bacteria</taxon>
        <taxon>Bacillati</taxon>
        <taxon>Bacillota</taxon>
        <taxon>Bacilli</taxon>
        <taxon>Lactobacillales</taxon>
        <taxon>Enterococcaceae</taxon>
        <taxon>Enterococcus</taxon>
    </lineage>
</organism>
<gene>
    <name evidence="1" type="ORF">A5886_000200</name>
</gene>